<evidence type="ECO:0000256" key="1">
    <source>
        <dbReference type="SAM" id="Phobius"/>
    </source>
</evidence>
<name>A0A6J4IZC0_9CHLR</name>
<reference evidence="4" key="1">
    <citation type="submission" date="2020-02" db="EMBL/GenBank/DDBJ databases">
        <authorList>
            <person name="Meier V. D."/>
        </authorList>
    </citation>
    <scope>NUCLEOTIDE SEQUENCE</scope>
    <source>
        <strain evidence="4">AVDCRST_MAG93</strain>
    </source>
</reference>
<keyword evidence="1" id="KW-1133">Transmembrane helix</keyword>
<protein>
    <recommendedName>
        <fullName evidence="5">Aerotolerance regulator N-terminal domain-containing protein</fullName>
    </recommendedName>
</protein>
<evidence type="ECO:0008006" key="5">
    <source>
        <dbReference type="Google" id="ProtNLM"/>
    </source>
</evidence>
<dbReference type="InterPro" id="IPR036465">
    <property type="entry name" value="vWFA_dom_sf"/>
</dbReference>
<dbReference type="AlphaFoldDB" id="A0A6J4IZC0"/>
<sequence>MTFLAPLGLLALVSLPVIILLHLVQQRRRNVRVPSLELWSSAGAPPQRKPRRLPLSLLLLLHLLVAALLGLSLGRPFLMGTAFEPVQTTVVLDTSSSMAANDSGNSSRFADAQAAARSIFANARQGDRIALVTLGTPARLLGQGGPEAASSLLAELAAVR</sequence>
<dbReference type="SUPFAM" id="SSF53300">
    <property type="entry name" value="vWA-like"/>
    <property type="match status" value="1"/>
</dbReference>
<evidence type="ECO:0000259" key="2">
    <source>
        <dbReference type="Pfam" id="PF07584"/>
    </source>
</evidence>
<proteinExistence type="predicted"/>
<evidence type="ECO:0000259" key="3">
    <source>
        <dbReference type="Pfam" id="PF13519"/>
    </source>
</evidence>
<dbReference type="InterPro" id="IPR002035">
    <property type="entry name" value="VWF_A"/>
</dbReference>
<feature type="domain" description="Aerotolerance regulator N-terminal" evidence="2">
    <location>
        <begin position="1"/>
        <end position="76"/>
    </location>
</feature>
<keyword evidence="1" id="KW-0472">Membrane</keyword>
<feature type="transmembrane region" description="Helical" evidence="1">
    <location>
        <begin position="57"/>
        <end position="78"/>
    </location>
</feature>
<feature type="domain" description="VWFA" evidence="3">
    <location>
        <begin position="89"/>
        <end position="141"/>
    </location>
</feature>
<keyword evidence="1" id="KW-0812">Transmembrane</keyword>
<dbReference type="InterPro" id="IPR024163">
    <property type="entry name" value="Aerotolerance_reg_N"/>
</dbReference>
<dbReference type="InterPro" id="IPR011933">
    <property type="entry name" value="Double_TM_dom"/>
</dbReference>
<dbReference type="Pfam" id="PF13519">
    <property type="entry name" value="VWA_2"/>
    <property type="match status" value="1"/>
</dbReference>
<dbReference type="Pfam" id="PF07584">
    <property type="entry name" value="BatA"/>
    <property type="match status" value="1"/>
</dbReference>
<dbReference type="PANTHER" id="PTHR37464">
    <property type="entry name" value="BLL2463 PROTEIN"/>
    <property type="match status" value="1"/>
</dbReference>
<gene>
    <name evidence="4" type="ORF">AVDCRST_MAG93-2269</name>
</gene>
<feature type="transmembrane region" description="Helical" evidence="1">
    <location>
        <begin position="6"/>
        <end position="24"/>
    </location>
</feature>
<dbReference type="NCBIfam" id="TIGR02226">
    <property type="entry name" value="two_anch"/>
    <property type="match status" value="1"/>
</dbReference>
<organism evidence="4">
    <name type="scientific">uncultured Chloroflexia bacterium</name>
    <dbReference type="NCBI Taxonomy" id="1672391"/>
    <lineage>
        <taxon>Bacteria</taxon>
        <taxon>Bacillati</taxon>
        <taxon>Chloroflexota</taxon>
        <taxon>Chloroflexia</taxon>
        <taxon>environmental samples</taxon>
    </lineage>
</organism>
<dbReference type="EMBL" id="CADCTR010000767">
    <property type="protein sequence ID" value="CAA9262934.1"/>
    <property type="molecule type" value="Genomic_DNA"/>
</dbReference>
<evidence type="ECO:0000313" key="4">
    <source>
        <dbReference type="EMBL" id="CAA9262934.1"/>
    </source>
</evidence>
<dbReference type="PANTHER" id="PTHR37464:SF1">
    <property type="entry name" value="BLL2463 PROTEIN"/>
    <property type="match status" value="1"/>
</dbReference>
<accession>A0A6J4IZC0</accession>
<dbReference type="Gene3D" id="3.40.50.410">
    <property type="entry name" value="von Willebrand factor, type A domain"/>
    <property type="match status" value="1"/>
</dbReference>